<comment type="caution">
    <text evidence="1">The sequence shown here is derived from an EMBL/GenBank/DDBJ whole genome shotgun (WGS) entry which is preliminary data.</text>
</comment>
<dbReference type="PATRIC" id="fig|263475.3.peg.2264"/>
<dbReference type="Proteomes" id="UP000036867">
    <property type="component" value="Unassembled WGS sequence"/>
</dbReference>
<organism evidence="1 2">
    <name type="scientific">Viridibacillus arvi</name>
    <dbReference type="NCBI Taxonomy" id="263475"/>
    <lineage>
        <taxon>Bacteria</taxon>
        <taxon>Bacillati</taxon>
        <taxon>Bacillota</taxon>
        <taxon>Bacilli</taxon>
        <taxon>Bacillales</taxon>
        <taxon>Caryophanaceae</taxon>
        <taxon>Viridibacillus</taxon>
    </lineage>
</organism>
<dbReference type="InterPro" id="IPR023606">
    <property type="entry name" value="CoA-Trfase_III_dom_1_sf"/>
</dbReference>
<dbReference type="PANTHER" id="PTHR48228">
    <property type="entry name" value="SUCCINYL-COA--D-CITRAMALATE COA-TRANSFERASE"/>
    <property type="match status" value="1"/>
</dbReference>
<reference evidence="2" key="1">
    <citation type="submission" date="2015-08" db="EMBL/GenBank/DDBJ databases">
        <title>Fjat-10028 dsm 16317.</title>
        <authorList>
            <person name="Liu B."/>
            <person name="Wang J."/>
            <person name="Zhu Y."/>
            <person name="Liu G."/>
            <person name="Chen Q."/>
            <person name="Chen Z."/>
            <person name="Lan J."/>
            <person name="Che J."/>
            <person name="Ge C."/>
            <person name="Shi H."/>
            <person name="Pan Z."/>
            <person name="Liu X."/>
        </authorList>
    </citation>
    <scope>NUCLEOTIDE SEQUENCE [LARGE SCALE GENOMIC DNA]</scope>
    <source>
        <strain evidence="2">DSM 16317</strain>
    </source>
</reference>
<dbReference type="Gene3D" id="3.30.1540.10">
    <property type="entry name" value="formyl-coa transferase, domain 3"/>
    <property type="match status" value="1"/>
</dbReference>
<dbReference type="GO" id="GO:0003824">
    <property type="term" value="F:catalytic activity"/>
    <property type="evidence" value="ECO:0007669"/>
    <property type="project" value="InterPro"/>
</dbReference>
<name>A0A0M0LNE8_9BACL</name>
<dbReference type="RefSeq" id="WP_053416677.1">
    <property type="nucleotide sequence ID" value="NZ_LILB01000001.1"/>
</dbReference>
<evidence type="ECO:0000313" key="1">
    <source>
        <dbReference type="EMBL" id="KOO52516.1"/>
    </source>
</evidence>
<dbReference type="InterPro" id="IPR044855">
    <property type="entry name" value="CoA-Trfase_III_dom3_sf"/>
</dbReference>
<dbReference type="EMBL" id="LILB01000001">
    <property type="protein sequence ID" value="KOO52516.1"/>
    <property type="molecule type" value="Genomic_DNA"/>
</dbReference>
<accession>A0A0M0LNE8</accession>
<keyword evidence="2" id="KW-1185">Reference proteome</keyword>
<protein>
    <submittedName>
        <fullName evidence="1">Carnitine dehydratase</fullName>
    </submittedName>
</protein>
<dbReference type="OrthoDB" id="9797653at2"/>
<dbReference type="AlphaFoldDB" id="A0A0M0LNE8"/>
<dbReference type="GeneID" id="301136248"/>
<dbReference type="SUPFAM" id="SSF89796">
    <property type="entry name" value="CoA-transferase family III (CaiB/BaiF)"/>
    <property type="match status" value="1"/>
</dbReference>
<dbReference type="InterPro" id="IPR050509">
    <property type="entry name" value="CoA-transferase_III"/>
</dbReference>
<gene>
    <name evidence="1" type="ORF">AMD00_09020</name>
</gene>
<sequence length="394" mass="43436">MSILKGLKILDFSTLLPGPYATMMFADMGAEVIRVESQARVDLIRVMPPFDKEGLSAAHGYLNRSKRSLTLNLKHEASVEIIKTLVAEYDIVIEQFRPGVMERLGLDYESLKKVNPKLIYCSLTGYGQTGPYRNRPGHDNNYLSVAGVMDYSRRKGEAPTTMGIQIADIAGGSLHSVIGILAAVVHREKTGEGQYIDISMTDAAFSLNAVYGSGYLAGGIEPQPEEMQLNGGTFYDFYETKDGRYFSVGSIEPPFKKILCEALGKSELFGIGMSEKAADQEMFKKEIKAVFLTKNYEEWLAVFDGDLEGCVEPVLTFAEACDHPQLQARGMIVDVPKVNGASQKQMATPIKFSSAKPIYQHVGTAIGENTTDILVGQGFSIHQIREWKEQGVFK</sequence>
<dbReference type="InterPro" id="IPR003673">
    <property type="entry name" value="CoA-Trfase_fam_III"/>
</dbReference>
<dbReference type="Pfam" id="PF02515">
    <property type="entry name" value="CoA_transf_3"/>
    <property type="match status" value="1"/>
</dbReference>
<evidence type="ECO:0000313" key="2">
    <source>
        <dbReference type="Proteomes" id="UP000036867"/>
    </source>
</evidence>
<dbReference type="PANTHER" id="PTHR48228:SF5">
    <property type="entry name" value="ALPHA-METHYLACYL-COA RACEMASE"/>
    <property type="match status" value="1"/>
</dbReference>
<dbReference type="STRING" id="263475.AMD00_09020"/>
<proteinExistence type="predicted"/>
<dbReference type="Gene3D" id="3.40.50.10540">
    <property type="entry name" value="Crotonobetainyl-coa:carnitine coa-transferase, domain 1"/>
    <property type="match status" value="1"/>
</dbReference>